<organism evidence="3 4">
    <name type="scientific">Chlamydomonas reinhardtii</name>
    <name type="common">Chlamydomonas smithii</name>
    <dbReference type="NCBI Taxonomy" id="3055"/>
    <lineage>
        <taxon>Eukaryota</taxon>
        <taxon>Viridiplantae</taxon>
        <taxon>Chlorophyta</taxon>
        <taxon>core chlorophytes</taxon>
        <taxon>Chlorophyceae</taxon>
        <taxon>CS clade</taxon>
        <taxon>Chlamydomonadales</taxon>
        <taxon>Chlamydomonadaceae</taxon>
        <taxon>Chlamydomonas</taxon>
    </lineage>
</organism>
<evidence type="ECO:0000259" key="2">
    <source>
        <dbReference type="Pfam" id="PF13225"/>
    </source>
</evidence>
<feature type="compositionally biased region" description="Low complexity" evidence="1">
    <location>
        <begin position="27"/>
        <end position="38"/>
    </location>
</feature>
<dbReference type="RefSeq" id="XP_001702558.2">
    <property type="nucleotide sequence ID" value="XM_001702506.2"/>
</dbReference>
<feature type="region of interest" description="Disordered" evidence="1">
    <location>
        <begin position="1"/>
        <end position="48"/>
    </location>
</feature>
<accession>A8IC34</accession>
<sequence length="280" mass="30031">MLAQGVTKEAGHGIRRAPHRAPSAPCSSRSTIVTRVSSAPGAPSPANLRQAGPVDAAPDYKPIDSQPLNIIVMALFRRKMVEALGSDSKLSGYDAIIDLTRKLNTKFRTAAETQEATRGILNALFPSWLPGAFKVMFSRPLPEFSCRLNALATAMTCQWLMGPCKVNDVEIDGGKVGTGHGVLVERCRYLEQAGCASVCINSCKVPTQSFFEKDMGLPLTMTPNYDDFSCQFSFGKTPDPVDRDPAFATPCFTQCPSKRSRTPVCGGIELPSMPGAAASP</sequence>
<dbReference type="GeneID" id="5728180"/>
<dbReference type="ExpressionAtlas" id="A8IC34">
    <property type="expression patterns" value="baseline and differential"/>
</dbReference>
<dbReference type="eggNOG" id="ENOG502R5D2">
    <property type="taxonomic scope" value="Eukaryota"/>
</dbReference>
<feature type="domain" description="Beta-carotene isomerase D27-like C-terminal" evidence="2">
    <location>
        <begin position="159"/>
        <end position="242"/>
    </location>
</feature>
<dbReference type="Proteomes" id="UP000006906">
    <property type="component" value="Chromosome 10"/>
</dbReference>
<dbReference type="Gramene" id="PNW77198">
    <property type="protein sequence ID" value="PNW77198"/>
    <property type="gene ID" value="CHLRE_10g426350v5"/>
</dbReference>
<gene>
    <name evidence="3" type="ORF">CHLRE_10g426350v5</name>
</gene>
<name>A8IC34_CHLRE</name>
<dbReference type="Pfam" id="PF13225">
    <property type="entry name" value="D27-like_C"/>
    <property type="match status" value="1"/>
</dbReference>
<dbReference type="FunCoup" id="A8IC34">
    <property type="interactions" value="633"/>
</dbReference>
<reference evidence="3 4" key="1">
    <citation type="journal article" date="2007" name="Science">
        <title>The Chlamydomonas genome reveals the evolution of key animal and plant functions.</title>
        <authorList>
            <person name="Merchant S.S."/>
            <person name="Prochnik S.E."/>
            <person name="Vallon O."/>
            <person name="Harris E.H."/>
            <person name="Karpowicz S.J."/>
            <person name="Witman G.B."/>
            <person name="Terry A."/>
            <person name="Salamov A."/>
            <person name="Fritz-Laylin L.K."/>
            <person name="Marechal-Drouard L."/>
            <person name="Marshall W.F."/>
            <person name="Qu L.H."/>
            <person name="Nelson D.R."/>
            <person name="Sanderfoot A.A."/>
            <person name="Spalding M.H."/>
            <person name="Kapitonov V.V."/>
            <person name="Ren Q."/>
            <person name="Ferris P."/>
            <person name="Lindquist E."/>
            <person name="Shapiro H."/>
            <person name="Lucas S.M."/>
            <person name="Grimwood J."/>
            <person name="Schmutz J."/>
            <person name="Cardol P."/>
            <person name="Cerutti H."/>
            <person name="Chanfreau G."/>
            <person name="Chen C.L."/>
            <person name="Cognat V."/>
            <person name="Croft M.T."/>
            <person name="Dent R."/>
            <person name="Dutcher S."/>
            <person name="Fernandez E."/>
            <person name="Fukuzawa H."/>
            <person name="Gonzalez-Ballester D."/>
            <person name="Gonzalez-Halphen D."/>
            <person name="Hallmann A."/>
            <person name="Hanikenne M."/>
            <person name="Hippler M."/>
            <person name="Inwood W."/>
            <person name="Jabbari K."/>
            <person name="Kalanon M."/>
            <person name="Kuras R."/>
            <person name="Lefebvre P.A."/>
            <person name="Lemaire S.D."/>
            <person name="Lobanov A.V."/>
            <person name="Lohr M."/>
            <person name="Manuell A."/>
            <person name="Meier I."/>
            <person name="Mets L."/>
            <person name="Mittag M."/>
            <person name="Mittelmeier T."/>
            <person name="Moroney J.V."/>
            <person name="Moseley J."/>
            <person name="Napoli C."/>
            <person name="Nedelcu A.M."/>
            <person name="Niyogi K."/>
            <person name="Novoselov S.V."/>
            <person name="Paulsen I.T."/>
            <person name="Pazour G."/>
            <person name="Purton S."/>
            <person name="Ral J.P."/>
            <person name="Riano-Pachon D.M."/>
            <person name="Riekhof W."/>
            <person name="Rymarquis L."/>
            <person name="Schroda M."/>
            <person name="Stern D."/>
            <person name="Umen J."/>
            <person name="Willows R."/>
            <person name="Wilson N."/>
            <person name="Zimmer S.L."/>
            <person name="Allmer J."/>
            <person name="Balk J."/>
            <person name="Bisova K."/>
            <person name="Chen C.J."/>
            <person name="Elias M."/>
            <person name="Gendler K."/>
            <person name="Hauser C."/>
            <person name="Lamb M.R."/>
            <person name="Ledford H."/>
            <person name="Long J.C."/>
            <person name="Minagawa J."/>
            <person name="Page M.D."/>
            <person name="Pan J."/>
            <person name="Pootakham W."/>
            <person name="Roje S."/>
            <person name="Rose A."/>
            <person name="Stahlberg E."/>
            <person name="Terauchi A.M."/>
            <person name="Yang P."/>
            <person name="Ball S."/>
            <person name="Bowler C."/>
            <person name="Dieckmann C.L."/>
            <person name="Gladyshev V.N."/>
            <person name="Green P."/>
            <person name="Jorgensen R."/>
            <person name="Mayfield S."/>
            <person name="Mueller-Roeber B."/>
            <person name="Rajamani S."/>
            <person name="Sayre R.T."/>
            <person name="Brokstein P."/>
            <person name="Dubchak I."/>
            <person name="Goodstein D."/>
            <person name="Hornick L."/>
            <person name="Huang Y.W."/>
            <person name="Jhaveri J."/>
            <person name="Luo Y."/>
            <person name="Martinez D."/>
            <person name="Ngau W.C."/>
            <person name="Otillar B."/>
            <person name="Poliakov A."/>
            <person name="Porter A."/>
            <person name="Szajkowski L."/>
            <person name="Werner G."/>
            <person name="Zhou K."/>
            <person name="Grigoriev I.V."/>
            <person name="Rokhsar D.S."/>
            <person name="Grossman A.R."/>
        </authorList>
    </citation>
    <scope>NUCLEOTIDE SEQUENCE [LARGE SCALE GENOMIC DNA]</scope>
    <source>
        <strain evidence="4">CC-503</strain>
        <strain evidence="3">CC-503 cw92 mt+</strain>
    </source>
</reference>
<dbReference type="RefSeq" id="XP_042919957.1">
    <property type="nucleotide sequence ID" value="XM_043066560.1"/>
</dbReference>
<evidence type="ECO:0000256" key="1">
    <source>
        <dbReference type="SAM" id="MobiDB-lite"/>
    </source>
</evidence>
<reference evidence="3" key="2">
    <citation type="submission" date="2017-07" db="EMBL/GenBank/DDBJ databases">
        <title>WGS assembly of Chlamydomonas reinhardtii.</title>
        <authorList>
            <consortium name="Chlamydomonas Annotation Team"/>
            <consortium name="JGI Annotation Team"/>
            <person name="Merchant S.S."/>
            <person name="Prochnik S.E."/>
            <person name="Vallon O."/>
            <person name="Harris E.H."/>
            <person name="Karpowicz S.J."/>
            <person name="Witman G.B."/>
            <person name="Terry A."/>
            <person name="Salamov A."/>
            <person name="Fritz-Laylin L.K."/>
            <person name="Marechal-Drouard L."/>
            <person name="Marshall W.F."/>
            <person name="Qu L.H."/>
            <person name="Nelson D.R."/>
            <person name="Sanderfoot A.A."/>
            <person name="Spalding M.H."/>
            <person name="Kapitonov V.V."/>
            <person name="Ren Q."/>
            <person name="Ferris P."/>
            <person name="Lindquist E."/>
            <person name="Shapiro H."/>
            <person name="Lucas S.M."/>
            <person name="Grimwood J."/>
            <person name="Schmutz J."/>
            <person name="Grigoriev I.V."/>
            <person name="Rokhsar D.S."/>
        </authorList>
    </citation>
    <scope>NUCLEOTIDE SEQUENCE</scope>
    <source>
        <strain evidence="3">CC-503 cw92 mt+</strain>
    </source>
</reference>
<dbReference type="HOGENOM" id="CLU_076741_3_0_1"/>
<dbReference type="STRING" id="3055.A8IC34"/>
<dbReference type="PANTHER" id="PTHR33591">
    <property type="entry name" value="BETA-CAROTENE ISOMERASE D27"/>
    <property type="match status" value="1"/>
</dbReference>
<dbReference type="EMBL" id="CM008971">
    <property type="protein sequence ID" value="PNW77198.1"/>
    <property type="molecule type" value="Genomic_DNA"/>
</dbReference>
<dbReference type="OrthoDB" id="416096at2759"/>
<evidence type="ECO:0000313" key="4">
    <source>
        <dbReference type="Proteomes" id="UP000006906"/>
    </source>
</evidence>
<dbReference type="InterPro" id="IPR025114">
    <property type="entry name" value="D27-like_C"/>
</dbReference>
<evidence type="ECO:0000313" key="3">
    <source>
        <dbReference type="EMBL" id="PNW77198.1"/>
    </source>
</evidence>
<dbReference type="InterPro" id="IPR038938">
    <property type="entry name" value="D27-like"/>
</dbReference>
<dbReference type="PANTHER" id="PTHR33591:SF2">
    <property type="entry name" value="BETA-CAROTENE ISOMERASE D27"/>
    <property type="match status" value="1"/>
</dbReference>
<dbReference type="PaxDb" id="3055-EDP06337"/>
<dbReference type="AlphaFoldDB" id="A8IC34"/>
<dbReference type="EMBL" id="CM008971">
    <property type="protein sequence ID" value="PNW77197.1"/>
    <property type="molecule type" value="Genomic_DNA"/>
</dbReference>
<dbReference type="Gramene" id="PNW77197">
    <property type="protein sequence ID" value="PNW77197"/>
    <property type="gene ID" value="CHLRE_10g426350v5"/>
</dbReference>
<dbReference type="GO" id="GO:0005506">
    <property type="term" value="F:iron ion binding"/>
    <property type="evidence" value="ECO:0007669"/>
    <property type="project" value="InterPro"/>
</dbReference>
<dbReference type="KEGG" id="cre:CHLRE_10g426350v5"/>
<keyword evidence="4" id="KW-1185">Reference proteome</keyword>
<dbReference type="RefSeq" id="XP_042919958.1">
    <property type="nucleotide sequence ID" value="XM_043066561.1"/>
</dbReference>
<protein>
    <recommendedName>
        <fullName evidence="2">Beta-carotene isomerase D27-like C-terminal domain-containing protein</fullName>
    </recommendedName>
</protein>
<proteinExistence type="predicted"/>